<dbReference type="GO" id="GO:0016301">
    <property type="term" value="F:kinase activity"/>
    <property type="evidence" value="ECO:0007669"/>
    <property type="project" value="UniProtKB-KW"/>
</dbReference>
<dbReference type="EMBL" id="CP000829">
    <property type="protein sequence ID" value="ACI60772.1"/>
    <property type="molecule type" value="Genomic_DNA"/>
</dbReference>
<reference evidence="1" key="1">
    <citation type="journal article" date="2008" name="J. Bacteriol.">
        <title>Genome sequence of a nephritogenic and highly transformable M49 strain of Streptococcus pyogenes.</title>
        <authorList>
            <person name="McShan W.M."/>
            <person name="Ferretti J.J."/>
            <person name="Karasawa T."/>
            <person name="Suvorov A.N."/>
            <person name="Lin S."/>
            <person name="Qin B."/>
            <person name="Jia H."/>
            <person name="Kenton S."/>
            <person name="Najar F."/>
            <person name="Wu H."/>
            <person name="Scott J."/>
            <person name="Roe B.A."/>
            <person name="Savic D.J."/>
        </authorList>
    </citation>
    <scope>NUCLEOTIDE SEQUENCE [LARGE SCALE GENOMIC DNA]</scope>
    <source>
        <strain evidence="1">NZ131</strain>
    </source>
</reference>
<dbReference type="AlphaFoldDB" id="A0A0H3BXT9"/>
<proteinExistence type="predicted"/>
<organism evidence="1">
    <name type="scientific">Streptococcus pyogenes serotype M49 (strain NZ131)</name>
    <dbReference type="NCBI Taxonomy" id="471876"/>
    <lineage>
        <taxon>Bacteria</taxon>
        <taxon>Bacillati</taxon>
        <taxon>Bacillota</taxon>
        <taxon>Bacilli</taxon>
        <taxon>Lactobacillales</taxon>
        <taxon>Streptococcaceae</taxon>
        <taxon>Streptococcus</taxon>
    </lineage>
</organism>
<accession>A0A0H3BXT9</accession>
<dbReference type="KEGG" id="soz:Spy49_0439"/>
<keyword evidence="1" id="KW-0418">Kinase</keyword>
<dbReference type="HOGENOM" id="CLU_3141324_0_0_9"/>
<protein>
    <submittedName>
        <fullName evidence="1">Dihydroxyacetone kinase</fullName>
    </submittedName>
</protein>
<sequence length="49" mass="5413">MQLLDNVYGTLRSFAFMRPAKSSNDTSLADALQAGTDMAFILVRGINYQ</sequence>
<dbReference type="Proteomes" id="UP000001039">
    <property type="component" value="Chromosome"/>
</dbReference>
<keyword evidence="1" id="KW-0808">Transferase</keyword>
<evidence type="ECO:0000313" key="1">
    <source>
        <dbReference type="EMBL" id="ACI60772.1"/>
    </source>
</evidence>
<gene>
    <name evidence="1" type="ordered locus">Spy49_0439</name>
</gene>
<name>A0A0H3BXT9_STRPZ</name>